<evidence type="ECO:0000256" key="3">
    <source>
        <dbReference type="ARBA" id="ARBA00022692"/>
    </source>
</evidence>
<evidence type="ECO:0000256" key="4">
    <source>
        <dbReference type="ARBA" id="ARBA00022989"/>
    </source>
</evidence>
<dbReference type="AlphaFoldDB" id="A0A3Q7NUJ2"/>
<evidence type="ECO:0000256" key="5">
    <source>
        <dbReference type="ARBA" id="ARBA00023136"/>
    </source>
</evidence>
<dbReference type="Pfam" id="PF06140">
    <property type="entry name" value="Ifi-6-16"/>
    <property type="match status" value="1"/>
</dbReference>
<dbReference type="Proteomes" id="UP000286641">
    <property type="component" value="Unplaced"/>
</dbReference>
<dbReference type="PANTHER" id="PTHR16932:SF2">
    <property type="entry name" value="INTERFERON ALPHA-INDUCIBLE PROTEIN 27, MITOCHONDRIAL"/>
    <property type="match status" value="1"/>
</dbReference>
<dbReference type="Gene3D" id="6.10.110.10">
    <property type="match status" value="1"/>
</dbReference>
<dbReference type="InterPro" id="IPR009311">
    <property type="entry name" value="IFI6/IFI27-like"/>
</dbReference>
<accession>A0A3Q7NUJ2</accession>
<dbReference type="GO" id="GO:0031966">
    <property type="term" value="C:mitochondrial membrane"/>
    <property type="evidence" value="ECO:0007669"/>
    <property type="project" value="TreeGrafter"/>
</dbReference>
<evidence type="ECO:0000256" key="2">
    <source>
        <dbReference type="ARBA" id="ARBA00007262"/>
    </source>
</evidence>
<dbReference type="InterPro" id="IPR038213">
    <property type="entry name" value="IFI6/IFI27-like_sf"/>
</dbReference>
<keyword evidence="4" id="KW-1133">Transmembrane helix</keyword>
<name>A0A3Q7NUJ2_CALUR</name>
<gene>
    <name evidence="8" type="primary">LOC112821835</name>
</gene>
<reference key="1">
    <citation type="submission" date="2019-01" db="UniProtKB">
        <authorList>
            <consortium name="RefSeq"/>
        </authorList>
    </citation>
    <scope>IDENTIFICATION</scope>
</reference>
<dbReference type="GO" id="GO:0097193">
    <property type="term" value="P:intrinsic apoptotic signaling pathway"/>
    <property type="evidence" value="ECO:0007669"/>
    <property type="project" value="TreeGrafter"/>
</dbReference>
<evidence type="ECO:0000256" key="1">
    <source>
        <dbReference type="ARBA" id="ARBA00004141"/>
    </source>
</evidence>
<evidence type="ECO:0000256" key="6">
    <source>
        <dbReference type="SAM" id="MobiDB-lite"/>
    </source>
</evidence>
<keyword evidence="5" id="KW-0472">Membrane</keyword>
<keyword evidence="3" id="KW-0812">Transmembrane</keyword>
<keyword evidence="7" id="KW-1185">Reference proteome</keyword>
<comment type="subcellular location">
    <subcellularLocation>
        <location evidence="1">Membrane</location>
        <topology evidence="1">Multi-pass membrane protein</topology>
    </subcellularLocation>
</comment>
<dbReference type="GO" id="GO:0001836">
    <property type="term" value="P:release of cytochrome c from mitochondria"/>
    <property type="evidence" value="ECO:0007669"/>
    <property type="project" value="TreeGrafter"/>
</dbReference>
<evidence type="ECO:0000313" key="8">
    <source>
        <dbReference type="RefSeq" id="XP_025724968.1"/>
    </source>
</evidence>
<organism evidence="7 8">
    <name type="scientific">Callorhinus ursinus</name>
    <name type="common">Northern fur seal</name>
    <dbReference type="NCBI Taxonomy" id="34884"/>
    <lineage>
        <taxon>Eukaryota</taxon>
        <taxon>Metazoa</taxon>
        <taxon>Chordata</taxon>
        <taxon>Craniata</taxon>
        <taxon>Vertebrata</taxon>
        <taxon>Euteleostomi</taxon>
        <taxon>Mammalia</taxon>
        <taxon>Eutheria</taxon>
        <taxon>Laurasiatheria</taxon>
        <taxon>Carnivora</taxon>
        <taxon>Caniformia</taxon>
        <taxon>Pinnipedia</taxon>
        <taxon>Otariidae</taxon>
        <taxon>Callorhinus</taxon>
    </lineage>
</organism>
<dbReference type="InParanoid" id="A0A3Q7NUJ2"/>
<protein>
    <submittedName>
        <fullName evidence="8">Uncharacterized protein LOC112821835</fullName>
    </submittedName>
</protein>
<feature type="region of interest" description="Disordered" evidence="6">
    <location>
        <begin position="193"/>
        <end position="244"/>
    </location>
</feature>
<evidence type="ECO:0000313" key="7">
    <source>
        <dbReference type="Proteomes" id="UP000286641"/>
    </source>
</evidence>
<proteinExistence type="inferred from homology"/>
<sequence length="244" mass="25437">MTENGRWRVLSWEEVSCPDPLRRQGGDFGDVALLQLGGRPATPPLPGLPGWTLGPESPPPPLTVLALKRTPDRDLAAPLVLPYKEHRRQAPETAKGLRSGPLPWAHAATQLLFPAVVAVAAPPVVLSAVGFIRAGITAASLAAKMMSATANANGSGVPAGSLVATLQSVGAAGLSTSSKILLGSVGSAFRGWFGRSKKAPPSPPEEAEAEEKEPEEKESQVEPPKPPVGSKKHEKQRSCADTPP</sequence>
<dbReference type="RefSeq" id="XP_025724968.1">
    <property type="nucleotide sequence ID" value="XM_025869183.1"/>
</dbReference>
<dbReference type="PANTHER" id="PTHR16932">
    <property type="entry name" value="INTERFERON ALPHA-INDUCIBLE PROTEIN 27"/>
    <property type="match status" value="1"/>
</dbReference>
<comment type="similarity">
    <text evidence="2">Belongs to the IFI6/IFI27 family.</text>
</comment>
<reference evidence="8" key="2">
    <citation type="submission" date="2025-08" db="UniProtKB">
        <authorList>
            <consortium name="RefSeq"/>
        </authorList>
    </citation>
    <scope>IDENTIFICATION</scope>
    <source>
        <tissue evidence="8">Blood</tissue>
    </source>
</reference>